<protein>
    <submittedName>
        <fullName evidence="6">Endospore germination permease</fullName>
    </submittedName>
</protein>
<comment type="caution">
    <text evidence="6">The sequence shown here is derived from an EMBL/GenBank/DDBJ whole genome shotgun (WGS) entry which is preliminary data.</text>
</comment>
<feature type="transmembrane region" description="Helical" evidence="5">
    <location>
        <begin position="386"/>
        <end position="405"/>
    </location>
</feature>
<evidence type="ECO:0000256" key="5">
    <source>
        <dbReference type="SAM" id="Phobius"/>
    </source>
</evidence>
<evidence type="ECO:0000256" key="2">
    <source>
        <dbReference type="ARBA" id="ARBA00005278"/>
    </source>
</evidence>
<dbReference type="InterPro" id="IPR004995">
    <property type="entry name" value="Spore_Ger"/>
</dbReference>
<feature type="transmembrane region" description="Helical" evidence="5">
    <location>
        <begin position="719"/>
        <end position="741"/>
    </location>
</feature>
<feature type="transmembrane region" description="Helical" evidence="5">
    <location>
        <begin position="687"/>
        <end position="707"/>
    </location>
</feature>
<dbReference type="PANTHER" id="PTHR22550">
    <property type="entry name" value="SPORE GERMINATION PROTEIN"/>
    <property type="match status" value="1"/>
</dbReference>
<organism evidence="6 7">
    <name type="scientific">Metabacillus flavus</name>
    <dbReference type="NCBI Taxonomy" id="2823519"/>
    <lineage>
        <taxon>Bacteria</taxon>
        <taxon>Bacillati</taxon>
        <taxon>Bacillota</taxon>
        <taxon>Bacilli</taxon>
        <taxon>Bacillales</taxon>
        <taxon>Bacillaceae</taxon>
        <taxon>Metabacillus</taxon>
    </lineage>
</organism>
<evidence type="ECO:0000313" key="6">
    <source>
        <dbReference type="EMBL" id="MBS2970515.1"/>
    </source>
</evidence>
<feature type="transmembrane region" description="Helical" evidence="5">
    <location>
        <begin position="580"/>
        <end position="604"/>
    </location>
</feature>
<dbReference type="RefSeq" id="WP_211560909.1">
    <property type="nucleotide sequence ID" value="NZ_JAGVRK010000001.1"/>
</dbReference>
<feature type="transmembrane region" description="Helical" evidence="5">
    <location>
        <begin position="297"/>
        <end position="316"/>
    </location>
</feature>
<accession>A0ABS5LIE7</accession>
<keyword evidence="5" id="KW-0812">Transmembrane</keyword>
<dbReference type="InterPro" id="IPR050768">
    <property type="entry name" value="UPF0353/GerABKA_families"/>
</dbReference>
<dbReference type="EMBL" id="JAGVRK010000001">
    <property type="protein sequence ID" value="MBS2970515.1"/>
    <property type="molecule type" value="Genomic_DNA"/>
</dbReference>
<feature type="transmembrane region" description="Helical" evidence="5">
    <location>
        <begin position="417"/>
        <end position="442"/>
    </location>
</feature>
<feature type="transmembrane region" description="Helical" evidence="5">
    <location>
        <begin position="616"/>
        <end position="633"/>
    </location>
</feature>
<comment type="similarity">
    <text evidence="2">Belongs to the GerABKA family.</text>
</comment>
<dbReference type="Proteomes" id="UP000682403">
    <property type="component" value="Unassembled WGS sequence"/>
</dbReference>
<evidence type="ECO:0000256" key="1">
    <source>
        <dbReference type="ARBA" id="ARBA00004141"/>
    </source>
</evidence>
<dbReference type="Gene3D" id="1.20.1740.10">
    <property type="entry name" value="Amino acid/polyamine transporter I"/>
    <property type="match status" value="1"/>
</dbReference>
<feature type="transmembrane region" description="Helical" evidence="5">
    <location>
        <begin position="834"/>
        <end position="857"/>
    </location>
</feature>
<evidence type="ECO:0000313" key="7">
    <source>
        <dbReference type="Proteomes" id="UP000682403"/>
    </source>
</evidence>
<reference evidence="6 7" key="1">
    <citation type="submission" date="2021-04" db="EMBL/GenBank/DDBJ databases">
        <title>Metabacillus sp. strain KIGAM252 whole genome sequence.</title>
        <authorList>
            <person name="Seo M.-J."/>
            <person name="Cho E.-S."/>
            <person name="Hwang C.Y."/>
            <person name="Yoon D.J."/>
        </authorList>
    </citation>
    <scope>NUCLEOTIDE SEQUENCE [LARGE SCALE GENOMIC DNA]</scope>
    <source>
        <strain evidence="6 7">KIGAM252</strain>
    </source>
</reference>
<dbReference type="InterPro" id="IPR004761">
    <property type="entry name" value="Spore_GerAB"/>
</dbReference>
<feature type="transmembrane region" description="Helical" evidence="5">
    <location>
        <begin position="645"/>
        <end position="667"/>
    </location>
</feature>
<name>A0ABS5LIE7_9BACI</name>
<feature type="transmembrane region" description="Helical" evidence="5">
    <location>
        <begin position="255"/>
        <end position="276"/>
    </location>
</feature>
<sequence>MSLNSHTNHDPSGRTGGQNGPLFSGIADETVSYIKNSFFQADDLKIKKFMFNEKSTFILYIDSIADRDIIQTNVLKPLLNKQKGKIEDIVTITVMHRTVELESAIESMVEGHCLLFTEGEAELFLLNVHKKEMETGQEPNNEKVIRGSHQSFSENVLKNIHFIRERIKNPSLTVQFRSVGRTGQSKMAIVYVRKIANPTLIKEVERRLSYLQVDSVQSPGYFEEFLEDYPFSPFPQFLSTERPDRAAANLMDGRIAILMEGSPTVLILPAHFFTFFQSSEDYNQRTLIGSFYRIVRMISFFIALGLPAFYIALVSFNYEVIPVEIVFSIKSSLEYVPFQPLLEAMIMQLTLELLREAAIRLPNAISQTIGVVGGLVIGTAVVEAHLVSNTMIIVVAITAISSFVIPSNEMSNTIRILGFPIMLMSALFGFFGIVISLMLILIHLVKLKPFGCPYFYPLAPFDFKVFKDTILRLPIWKMNERPADVKPIYSWKESRSRGWKKMNKNLSAFQLYFFIIQTQIGVGVLGLPYEVHSDAKGNAWLSILVAGIFIQLVITLYWLLAKRNPNKNLFQYTVSMLGGIAGRIINGLYVLYGIAVMVVILVFAVGIIKDWVLDETPRWIIVAMLCLVGVYLGREEAEVIAKFHVIVSGLIILLLVITGIALFSYPLEFRYLLPLSQTGWKEISMGVSKAYFSMIGFEVLLILYPLVKTKTAGAILKSATWANVTVTGIYTYLTVVCQIVFSPDEMDIIPQPLLYMVKALYIQVVERFDLLFASIWIVNVSTSYVSYLFLSAEGMKMILMKVKRTYIAYGLCAVTFFIALFLKDEKQMLVLNDLLLKSSFLQIIIIPFLLLIIALFFHKKKTKGSM</sequence>
<keyword evidence="7" id="KW-1185">Reference proteome</keyword>
<dbReference type="PANTHER" id="PTHR22550:SF5">
    <property type="entry name" value="LEUCINE ZIPPER PROTEIN 4"/>
    <property type="match status" value="1"/>
</dbReference>
<keyword evidence="3 5" id="KW-0472">Membrane</keyword>
<gene>
    <name evidence="6" type="ORF">J9317_17350</name>
</gene>
<evidence type="ECO:0000256" key="3">
    <source>
        <dbReference type="ARBA" id="ARBA00023136"/>
    </source>
</evidence>
<feature type="transmembrane region" description="Helical" evidence="5">
    <location>
        <begin position="539"/>
        <end position="560"/>
    </location>
</feature>
<dbReference type="Pfam" id="PF03845">
    <property type="entry name" value="Spore_permease"/>
    <property type="match status" value="1"/>
</dbReference>
<feature type="transmembrane region" description="Helical" evidence="5">
    <location>
        <begin position="506"/>
        <end position="527"/>
    </location>
</feature>
<dbReference type="NCBIfam" id="TIGR00912">
    <property type="entry name" value="2A0309"/>
    <property type="match status" value="1"/>
</dbReference>
<feature type="transmembrane region" description="Helical" evidence="5">
    <location>
        <begin position="804"/>
        <end position="822"/>
    </location>
</feature>
<feature type="region of interest" description="Disordered" evidence="4">
    <location>
        <begin position="1"/>
        <end position="21"/>
    </location>
</feature>
<feature type="transmembrane region" description="Helical" evidence="5">
    <location>
        <begin position="770"/>
        <end position="792"/>
    </location>
</feature>
<comment type="subcellular location">
    <subcellularLocation>
        <location evidence="1">Membrane</location>
        <topology evidence="1">Multi-pass membrane protein</topology>
    </subcellularLocation>
</comment>
<evidence type="ECO:0000256" key="4">
    <source>
        <dbReference type="SAM" id="MobiDB-lite"/>
    </source>
</evidence>
<dbReference type="Pfam" id="PF03323">
    <property type="entry name" value="GerA"/>
    <property type="match status" value="1"/>
</dbReference>
<keyword evidence="5" id="KW-1133">Transmembrane helix</keyword>
<proteinExistence type="inferred from homology"/>